<name>A0A6P4CZ03_ARADU</name>
<reference evidence="4" key="2">
    <citation type="submission" date="2025-08" db="UniProtKB">
        <authorList>
            <consortium name="RefSeq"/>
        </authorList>
    </citation>
    <scope>IDENTIFICATION</scope>
    <source>
        <tissue evidence="4">Whole plant</tissue>
    </source>
</reference>
<dbReference type="RefSeq" id="XP_015959277.1">
    <property type="nucleotide sequence ID" value="XM_016103791.1"/>
</dbReference>
<dbReference type="KEGG" id="adu:107483169"/>
<sequence>MHPTIPPNNNTVNTLKIPHPHLHNSDLSSNLVRLEAAMAQLTRTISIISKRQIQADKKMDAIQEEARSNIWNQGAAISKLEAQLGSRSKEIPMPTHTFPSDTIANLRGECKAITLRSGKVIDEAFSSHNEQEEDAASGSKSKKEEETPEPLINHYFMGYLPPPLKQVLKPYVPNAPYPQRLKKDGKHSQFSRFFEIFKKLQINIPFTEALEQMPLYTKFLKELMIRKRIWGEKETVVLTEEYTIIQKKLRQKLNDPGSFQIPCIIGDISIEKALCDLRDSINLMSLAMMKRMRIEEAKPTRMALQLADRTFKFPHGVVEDLLVKVEEFIFLADFVVLDMEAKANTSIILGRPFLATAGAIIDVQKGELVLRLHKEKMVFNVFKAMNYPKESIGECMMVDTIENLVQGVLEEEQCKEIKEQDRQGSCGELPLETMDESIMMDKTSKMEVEAPKLELKTLPPSLKYAYLGDNNTYPVIINSSLNEEQEEE</sequence>
<dbReference type="Gene3D" id="2.40.70.10">
    <property type="entry name" value="Acid Proteases"/>
    <property type="match status" value="1"/>
</dbReference>
<dbReference type="AlphaFoldDB" id="A0A6P4CZ03"/>
<dbReference type="PANTHER" id="PTHR33067">
    <property type="entry name" value="RNA-DIRECTED DNA POLYMERASE-RELATED"/>
    <property type="match status" value="1"/>
</dbReference>
<feature type="coiled-coil region" evidence="1">
    <location>
        <begin position="24"/>
        <end position="51"/>
    </location>
</feature>
<keyword evidence="3" id="KW-1185">Reference proteome</keyword>
<gene>
    <name evidence="4" type="primary">LOC107483169</name>
</gene>
<evidence type="ECO:0000256" key="2">
    <source>
        <dbReference type="SAM" id="MobiDB-lite"/>
    </source>
</evidence>
<feature type="region of interest" description="Disordered" evidence="2">
    <location>
        <begin position="125"/>
        <end position="147"/>
    </location>
</feature>
<dbReference type="CDD" id="cd00303">
    <property type="entry name" value="retropepsin_like"/>
    <property type="match status" value="1"/>
</dbReference>
<keyword evidence="1" id="KW-0175">Coiled coil</keyword>
<dbReference type="PANTHER" id="PTHR33067:SF9">
    <property type="entry name" value="RNA-DIRECTED DNA POLYMERASE"/>
    <property type="match status" value="1"/>
</dbReference>
<dbReference type="Proteomes" id="UP000515211">
    <property type="component" value="Chromosome 1"/>
</dbReference>
<dbReference type="InterPro" id="IPR021109">
    <property type="entry name" value="Peptidase_aspartic_dom_sf"/>
</dbReference>
<evidence type="ECO:0000313" key="4">
    <source>
        <dbReference type="RefSeq" id="XP_015959277.1"/>
    </source>
</evidence>
<organism evidence="3 4">
    <name type="scientific">Arachis duranensis</name>
    <name type="common">Wild peanut</name>
    <dbReference type="NCBI Taxonomy" id="130453"/>
    <lineage>
        <taxon>Eukaryota</taxon>
        <taxon>Viridiplantae</taxon>
        <taxon>Streptophyta</taxon>
        <taxon>Embryophyta</taxon>
        <taxon>Tracheophyta</taxon>
        <taxon>Spermatophyta</taxon>
        <taxon>Magnoliopsida</taxon>
        <taxon>eudicotyledons</taxon>
        <taxon>Gunneridae</taxon>
        <taxon>Pentapetalae</taxon>
        <taxon>rosids</taxon>
        <taxon>fabids</taxon>
        <taxon>Fabales</taxon>
        <taxon>Fabaceae</taxon>
        <taxon>Papilionoideae</taxon>
        <taxon>50 kb inversion clade</taxon>
        <taxon>dalbergioids sensu lato</taxon>
        <taxon>Dalbergieae</taxon>
        <taxon>Pterocarpus clade</taxon>
        <taxon>Arachis</taxon>
    </lineage>
</organism>
<dbReference type="GeneID" id="107483169"/>
<proteinExistence type="predicted"/>
<reference evidence="3" key="1">
    <citation type="journal article" date="2016" name="Nat. Genet.">
        <title>The genome sequences of Arachis duranensis and Arachis ipaensis, the diploid ancestors of cultivated peanut.</title>
        <authorList>
            <person name="Bertioli D.J."/>
            <person name="Cannon S.B."/>
            <person name="Froenicke L."/>
            <person name="Huang G."/>
            <person name="Farmer A.D."/>
            <person name="Cannon E.K."/>
            <person name="Liu X."/>
            <person name="Gao D."/>
            <person name="Clevenger J."/>
            <person name="Dash S."/>
            <person name="Ren L."/>
            <person name="Moretzsohn M.C."/>
            <person name="Shirasawa K."/>
            <person name="Huang W."/>
            <person name="Vidigal B."/>
            <person name="Abernathy B."/>
            <person name="Chu Y."/>
            <person name="Niederhuth C.E."/>
            <person name="Umale P."/>
            <person name="Araujo A.C."/>
            <person name="Kozik A."/>
            <person name="Kim K.D."/>
            <person name="Burow M.D."/>
            <person name="Varshney R.K."/>
            <person name="Wang X."/>
            <person name="Zhang X."/>
            <person name="Barkley N."/>
            <person name="Guimaraes P.M."/>
            <person name="Isobe S."/>
            <person name="Guo B."/>
            <person name="Liao B."/>
            <person name="Stalker H.T."/>
            <person name="Schmitz R.J."/>
            <person name="Scheffler B.E."/>
            <person name="Leal-Bertioli S.C."/>
            <person name="Xun X."/>
            <person name="Jackson S.A."/>
            <person name="Michelmore R."/>
            <person name="Ozias-Akins P."/>
        </authorList>
    </citation>
    <scope>NUCLEOTIDE SEQUENCE [LARGE SCALE GENOMIC DNA]</scope>
    <source>
        <strain evidence="3">cv. V14167</strain>
    </source>
</reference>
<accession>A0A6P4CZ03</accession>
<protein>
    <submittedName>
        <fullName evidence="4">Uncharacterized protein LOC107483169</fullName>
    </submittedName>
</protein>
<evidence type="ECO:0000313" key="3">
    <source>
        <dbReference type="Proteomes" id="UP000515211"/>
    </source>
</evidence>
<evidence type="ECO:0000256" key="1">
    <source>
        <dbReference type="SAM" id="Coils"/>
    </source>
</evidence>